<protein>
    <submittedName>
        <fullName evidence="3">Uncharacterized conserved protein YafD, endonuclease/exonuclease/phosphatase (EEP) superfamily</fullName>
    </submittedName>
</protein>
<keyword evidence="1" id="KW-0472">Membrane</keyword>
<feature type="domain" description="Endonuclease/exonuclease/phosphatase" evidence="2">
    <location>
        <begin position="99"/>
        <end position="315"/>
    </location>
</feature>
<sequence length="325" mass="37110">MKIIRFFSTLFHAGVLILLLATSLNAVVPPQKFAYLNLLSLAFPVLMILNVLLCLWWMIRGKKRAILFIVLSLLLIKPTGRWLNWQTKSDEKANLKVVSLNIKGGNFGREKVYEYLKNQNADIIFAQEFGTELNVPTYANKVVDYQIVAINSKFKIINTDKIATSGNGNSFYADIEVNGKIIRCINLYLTPFAFDKKKVKPSEDLETNKTKMSYILKRLVPTFKAHQQEVAEVRQAVLDSPYPVLLAGDFNAVPNSYEYYQVNSVLEDAFVKVGRGSATSFHDYKFPIRIDYFFSSKEIQPITYRVDRSVKVSDHFPVIATFKVH</sequence>
<reference evidence="4" key="1">
    <citation type="submission" date="2016-10" db="EMBL/GenBank/DDBJ databases">
        <authorList>
            <person name="Varghese N."/>
            <person name="Submissions S."/>
        </authorList>
    </citation>
    <scope>NUCLEOTIDE SEQUENCE [LARGE SCALE GENOMIC DNA]</scope>
    <source>
        <strain evidence="4">DSM 22251</strain>
    </source>
</reference>
<dbReference type="Proteomes" id="UP000242560">
    <property type="component" value="Unassembled WGS sequence"/>
</dbReference>
<feature type="transmembrane region" description="Helical" evidence="1">
    <location>
        <begin position="65"/>
        <end position="83"/>
    </location>
</feature>
<proteinExistence type="predicted"/>
<keyword evidence="3" id="KW-0255">Endonuclease</keyword>
<dbReference type="GO" id="GO:0016020">
    <property type="term" value="C:membrane"/>
    <property type="evidence" value="ECO:0007669"/>
    <property type="project" value="GOC"/>
</dbReference>
<name>A0A1I3M062_9FLAO</name>
<dbReference type="Pfam" id="PF03372">
    <property type="entry name" value="Exo_endo_phos"/>
    <property type="match status" value="1"/>
</dbReference>
<dbReference type="InterPro" id="IPR051916">
    <property type="entry name" value="GPI-anchor_lipid_remodeler"/>
</dbReference>
<keyword evidence="3" id="KW-0378">Hydrolase</keyword>
<dbReference type="CDD" id="cd09084">
    <property type="entry name" value="EEP-2"/>
    <property type="match status" value="1"/>
</dbReference>
<dbReference type="SUPFAM" id="SSF56219">
    <property type="entry name" value="DNase I-like"/>
    <property type="match status" value="1"/>
</dbReference>
<dbReference type="RefSeq" id="WP_089819733.1">
    <property type="nucleotide sequence ID" value="NZ_FORQ01000002.1"/>
</dbReference>
<keyword evidence="3" id="KW-0540">Nuclease</keyword>
<dbReference type="InterPro" id="IPR036691">
    <property type="entry name" value="Endo/exonu/phosph_ase_sf"/>
</dbReference>
<dbReference type="PANTHER" id="PTHR14859">
    <property type="entry name" value="CALCOFLUOR WHITE HYPERSENSITIVE PROTEIN PRECURSOR"/>
    <property type="match status" value="1"/>
</dbReference>
<keyword evidence="1" id="KW-1133">Transmembrane helix</keyword>
<keyword evidence="3" id="KW-0269">Exonuclease</keyword>
<dbReference type="GO" id="GO:0004527">
    <property type="term" value="F:exonuclease activity"/>
    <property type="evidence" value="ECO:0007669"/>
    <property type="project" value="UniProtKB-KW"/>
</dbReference>
<gene>
    <name evidence="3" type="ORF">SAMN05421638_1448</name>
</gene>
<evidence type="ECO:0000256" key="1">
    <source>
        <dbReference type="SAM" id="Phobius"/>
    </source>
</evidence>
<dbReference type="EMBL" id="FORQ01000002">
    <property type="protein sequence ID" value="SFI90362.1"/>
    <property type="molecule type" value="Genomic_DNA"/>
</dbReference>
<dbReference type="GO" id="GO:0006506">
    <property type="term" value="P:GPI anchor biosynthetic process"/>
    <property type="evidence" value="ECO:0007669"/>
    <property type="project" value="TreeGrafter"/>
</dbReference>
<feature type="transmembrane region" description="Helical" evidence="1">
    <location>
        <begin position="36"/>
        <end position="58"/>
    </location>
</feature>
<keyword evidence="4" id="KW-1185">Reference proteome</keyword>
<accession>A0A1I3M062</accession>
<dbReference type="PANTHER" id="PTHR14859:SF1">
    <property type="entry name" value="PGAP2-INTERACTING PROTEIN"/>
    <property type="match status" value="1"/>
</dbReference>
<organism evidence="3 4">
    <name type="scientific">Kaistella treverensis</name>
    <dbReference type="NCBI Taxonomy" id="631455"/>
    <lineage>
        <taxon>Bacteria</taxon>
        <taxon>Pseudomonadati</taxon>
        <taxon>Bacteroidota</taxon>
        <taxon>Flavobacteriia</taxon>
        <taxon>Flavobacteriales</taxon>
        <taxon>Weeksellaceae</taxon>
        <taxon>Chryseobacterium group</taxon>
        <taxon>Kaistella</taxon>
    </lineage>
</organism>
<evidence type="ECO:0000259" key="2">
    <source>
        <dbReference type="Pfam" id="PF03372"/>
    </source>
</evidence>
<evidence type="ECO:0000313" key="3">
    <source>
        <dbReference type="EMBL" id="SFI90362.1"/>
    </source>
</evidence>
<dbReference type="Gene3D" id="3.60.10.10">
    <property type="entry name" value="Endonuclease/exonuclease/phosphatase"/>
    <property type="match status" value="1"/>
</dbReference>
<evidence type="ECO:0000313" key="4">
    <source>
        <dbReference type="Proteomes" id="UP000242560"/>
    </source>
</evidence>
<dbReference type="GO" id="GO:0004519">
    <property type="term" value="F:endonuclease activity"/>
    <property type="evidence" value="ECO:0007669"/>
    <property type="project" value="UniProtKB-KW"/>
</dbReference>
<dbReference type="AlphaFoldDB" id="A0A1I3M062"/>
<dbReference type="InterPro" id="IPR005135">
    <property type="entry name" value="Endo/exonuclease/phosphatase"/>
</dbReference>
<keyword evidence="1" id="KW-0812">Transmembrane</keyword>